<name>A0AAX6ICR5_IRIPA</name>
<accession>A0AAX6ICR5</accession>
<dbReference type="AlphaFoldDB" id="A0AAX6ICR5"/>
<reference evidence="2" key="2">
    <citation type="submission" date="2023-04" db="EMBL/GenBank/DDBJ databases">
        <authorList>
            <person name="Bruccoleri R.E."/>
            <person name="Oakeley E.J."/>
            <person name="Faust A.-M."/>
            <person name="Dessus-Babus S."/>
            <person name="Altorfer M."/>
            <person name="Burckhardt D."/>
            <person name="Oertli M."/>
            <person name="Naumann U."/>
            <person name="Petersen F."/>
            <person name="Wong J."/>
        </authorList>
    </citation>
    <scope>NUCLEOTIDE SEQUENCE</scope>
    <source>
        <strain evidence="2">GSM-AAB239-AS_SAM_17_03QT</strain>
        <tissue evidence="2">Leaf</tissue>
    </source>
</reference>
<feature type="region of interest" description="Disordered" evidence="1">
    <location>
        <begin position="1"/>
        <end position="73"/>
    </location>
</feature>
<dbReference type="EMBL" id="JANAVB010002795">
    <property type="protein sequence ID" value="KAJ6850647.1"/>
    <property type="molecule type" value="Genomic_DNA"/>
</dbReference>
<evidence type="ECO:0000313" key="2">
    <source>
        <dbReference type="EMBL" id="KAJ6850647.1"/>
    </source>
</evidence>
<dbReference type="Proteomes" id="UP001140949">
    <property type="component" value="Unassembled WGS sequence"/>
</dbReference>
<gene>
    <name evidence="2" type="ORF">M6B38_263995</name>
</gene>
<evidence type="ECO:0000256" key="1">
    <source>
        <dbReference type="SAM" id="MobiDB-lite"/>
    </source>
</evidence>
<evidence type="ECO:0000313" key="3">
    <source>
        <dbReference type="Proteomes" id="UP001140949"/>
    </source>
</evidence>
<comment type="caution">
    <text evidence="2">The sequence shown here is derived from an EMBL/GenBank/DDBJ whole genome shotgun (WGS) entry which is preliminary data.</text>
</comment>
<keyword evidence="3" id="KW-1185">Reference proteome</keyword>
<reference evidence="2" key="1">
    <citation type="journal article" date="2023" name="GigaByte">
        <title>Genome assembly of the bearded iris, Iris pallida Lam.</title>
        <authorList>
            <person name="Bruccoleri R.E."/>
            <person name="Oakeley E.J."/>
            <person name="Faust A.M.E."/>
            <person name="Altorfer M."/>
            <person name="Dessus-Babus S."/>
            <person name="Burckhardt D."/>
            <person name="Oertli M."/>
            <person name="Naumann U."/>
            <person name="Petersen F."/>
            <person name="Wong J."/>
        </authorList>
    </citation>
    <scope>NUCLEOTIDE SEQUENCE</scope>
    <source>
        <strain evidence="2">GSM-AAB239-AS_SAM_17_03QT</strain>
    </source>
</reference>
<organism evidence="2 3">
    <name type="scientific">Iris pallida</name>
    <name type="common">Sweet iris</name>
    <dbReference type="NCBI Taxonomy" id="29817"/>
    <lineage>
        <taxon>Eukaryota</taxon>
        <taxon>Viridiplantae</taxon>
        <taxon>Streptophyta</taxon>
        <taxon>Embryophyta</taxon>
        <taxon>Tracheophyta</taxon>
        <taxon>Spermatophyta</taxon>
        <taxon>Magnoliopsida</taxon>
        <taxon>Liliopsida</taxon>
        <taxon>Asparagales</taxon>
        <taxon>Iridaceae</taxon>
        <taxon>Iridoideae</taxon>
        <taxon>Irideae</taxon>
        <taxon>Iris</taxon>
    </lineage>
</organism>
<proteinExistence type="predicted"/>
<sequence>MHGSNTQYRLHSARHAHQNQSTRSPAILHGIHRRREGRSDAHRSWLFHKHHSEGSATSSPYPDASPNAYKHRH</sequence>
<protein>
    <submittedName>
        <fullName evidence="2">Uncharacterized protein</fullName>
    </submittedName>
</protein>